<comment type="caution">
    <text evidence="3">The sequence shown here is derived from an EMBL/GenBank/DDBJ whole genome shotgun (WGS) entry which is preliminary data.</text>
</comment>
<proteinExistence type="inferred from homology"/>
<keyword evidence="4" id="KW-1185">Reference proteome</keyword>
<accession>A0AAU9JJ98</accession>
<protein>
    <recommendedName>
        <fullName evidence="5">Ribosomal protein S4</fullName>
    </recommendedName>
</protein>
<evidence type="ECO:0000313" key="3">
    <source>
        <dbReference type="EMBL" id="CAG9325142.1"/>
    </source>
</evidence>
<sequence>MNDLNIATKREWIITQYKHKQRLKEIKSNPSKSVGSSSSPQQILHRKKKKRCSPSNLSFCSSHQTENYKLLNQLIEITSFNKQSAKQEHHSARSHSIRMPAMEREQRRIKDENLKLAQRLIGIRPYFSISEWEKAFKESRKYRKILNKDNVLLNGKISHERVRSVSRGENRSIFENSENSRCITALPQSRANEVQKRFN</sequence>
<comment type="similarity">
    <text evidence="1">Belongs to the CFAP97 family.</text>
</comment>
<evidence type="ECO:0008006" key="5">
    <source>
        <dbReference type="Google" id="ProtNLM"/>
    </source>
</evidence>
<feature type="compositionally biased region" description="Low complexity" evidence="2">
    <location>
        <begin position="28"/>
        <end position="39"/>
    </location>
</feature>
<dbReference type="EMBL" id="CAJZBQ010000037">
    <property type="protein sequence ID" value="CAG9325142.1"/>
    <property type="molecule type" value="Genomic_DNA"/>
</dbReference>
<evidence type="ECO:0000256" key="1">
    <source>
        <dbReference type="ARBA" id="ARBA00008315"/>
    </source>
</evidence>
<evidence type="ECO:0000313" key="4">
    <source>
        <dbReference type="Proteomes" id="UP001162131"/>
    </source>
</evidence>
<gene>
    <name evidence="3" type="ORF">BSTOLATCC_MIC37888</name>
</gene>
<dbReference type="Pfam" id="PF13879">
    <property type="entry name" value="Hmw_CFAP97"/>
    <property type="match status" value="1"/>
</dbReference>
<organism evidence="3 4">
    <name type="scientific">Blepharisma stoltei</name>
    <dbReference type="NCBI Taxonomy" id="1481888"/>
    <lineage>
        <taxon>Eukaryota</taxon>
        <taxon>Sar</taxon>
        <taxon>Alveolata</taxon>
        <taxon>Ciliophora</taxon>
        <taxon>Postciliodesmatophora</taxon>
        <taxon>Heterotrichea</taxon>
        <taxon>Heterotrichida</taxon>
        <taxon>Blepharismidae</taxon>
        <taxon>Blepharisma</taxon>
    </lineage>
</organism>
<evidence type="ECO:0000256" key="2">
    <source>
        <dbReference type="SAM" id="MobiDB-lite"/>
    </source>
</evidence>
<dbReference type="AlphaFoldDB" id="A0AAU9JJ98"/>
<name>A0AAU9JJ98_9CILI</name>
<feature type="region of interest" description="Disordered" evidence="2">
    <location>
        <begin position="23"/>
        <end position="50"/>
    </location>
</feature>
<dbReference type="InterPro" id="IPR029488">
    <property type="entry name" value="Hmw/CFAP97"/>
</dbReference>
<dbReference type="Proteomes" id="UP001162131">
    <property type="component" value="Unassembled WGS sequence"/>
</dbReference>
<reference evidence="3" key="1">
    <citation type="submission" date="2021-09" db="EMBL/GenBank/DDBJ databases">
        <authorList>
            <consortium name="AG Swart"/>
            <person name="Singh M."/>
            <person name="Singh A."/>
            <person name="Seah K."/>
            <person name="Emmerich C."/>
        </authorList>
    </citation>
    <scope>NUCLEOTIDE SEQUENCE</scope>
    <source>
        <strain evidence="3">ATCC30299</strain>
    </source>
</reference>